<gene>
    <name evidence="1" type="ORF">PR048_017187</name>
</gene>
<dbReference type="Proteomes" id="UP001159363">
    <property type="component" value="Chromosome 5"/>
</dbReference>
<reference evidence="1 2" key="1">
    <citation type="submission" date="2023-02" db="EMBL/GenBank/DDBJ databases">
        <title>LHISI_Scaffold_Assembly.</title>
        <authorList>
            <person name="Stuart O.P."/>
            <person name="Cleave R."/>
            <person name="Magrath M.J.L."/>
            <person name="Mikheyev A.S."/>
        </authorList>
    </citation>
    <scope>NUCLEOTIDE SEQUENCE [LARGE SCALE GENOMIC DNA]</scope>
    <source>
        <strain evidence="1">Daus_M_001</strain>
        <tissue evidence="1">Leg muscle</tissue>
    </source>
</reference>
<evidence type="ECO:0000313" key="2">
    <source>
        <dbReference type="Proteomes" id="UP001159363"/>
    </source>
</evidence>
<proteinExistence type="predicted"/>
<organism evidence="1 2">
    <name type="scientific">Dryococelus australis</name>
    <dbReference type="NCBI Taxonomy" id="614101"/>
    <lineage>
        <taxon>Eukaryota</taxon>
        <taxon>Metazoa</taxon>
        <taxon>Ecdysozoa</taxon>
        <taxon>Arthropoda</taxon>
        <taxon>Hexapoda</taxon>
        <taxon>Insecta</taxon>
        <taxon>Pterygota</taxon>
        <taxon>Neoptera</taxon>
        <taxon>Polyneoptera</taxon>
        <taxon>Phasmatodea</taxon>
        <taxon>Verophasmatodea</taxon>
        <taxon>Anareolatae</taxon>
        <taxon>Phasmatidae</taxon>
        <taxon>Eurycanthinae</taxon>
        <taxon>Dryococelus</taxon>
    </lineage>
</organism>
<protein>
    <submittedName>
        <fullName evidence="1">Uncharacterized protein</fullName>
    </submittedName>
</protein>
<keyword evidence="2" id="KW-1185">Reference proteome</keyword>
<dbReference type="EMBL" id="JARBHB010000006">
    <property type="protein sequence ID" value="KAJ8880717.1"/>
    <property type="molecule type" value="Genomic_DNA"/>
</dbReference>
<evidence type="ECO:0000313" key="1">
    <source>
        <dbReference type="EMBL" id="KAJ8880717.1"/>
    </source>
</evidence>
<name>A0ABQ9H8V9_9NEOP</name>
<accession>A0ABQ9H8V9</accession>
<sequence>MNGSVGKVTECEQSVILTSSFPCPSVCCPARPWLSANVVSDSWVYVVLDESGVPLSNGDFFLWVPPELYSLPWITGWYPSVILVGVLKIAGTTMGGAGATNKNCFNAEKYSTSGKKAKYKSGKGKLDQMLDEFPMQNGSGSSVDRLASAAATKKLENLVGCDWLHEVSVTIRRTKQTSIPNDRMQRCAMLESNAFVERLLKLACLEGPERTPVIQGLALDILVWVASVRLARLRTPSGDPKPGQAEFVRIIERKLVPLIKHCLLLSGRSIAHKCVKLIVICSEVLCPHGQLVWTNLCKLVECWRPSQASGLECWRPSQAVGWRERCVHKQQAGVRAELQTEERRESLCRRGIAREPMRPTSPAGMKSALDAGTVTFDGCVLQALLEWLPSVASVRSAGTLRWFLLLLCRVMSLDVSATTGQTCASLLAQVAEELRARSNRYHLLLRTRFGLYGTPFEAEMFDIDPPVSAKFSSTPITYASVVNQDISGTSTATTSTSAAGPGFGMPELIDLRELLGVSVAGFAGRIGQRSLPGSDQDLSPFLQSANGSNTPASCKGSATPAACEGSSTQHQLTARAVPSLQSWCGRALCKLKGWNAGGLHKLLAGESAAFPNSRLEFEPCYKLRRGERVFAD</sequence>
<comment type="caution">
    <text evidence="1">The sequence shown here is derived from an EMBL/GenBank/DDBJ whole genome shotgun (WGS) entry which is preliminary data.</text>
</comment>